<feature type="domain" description="Peptidase M16 N-terminal" evidence="6">
    <location>
        <begin position="51"/>
        <end position="164"/>
    </location>
</feature>
<name>A0A5J6PZM1_9NEIS</name>
<dbReference type="Gene3D" id="3.30.830.10">
    <property type="entry name" value="Metalloenzyme, LuxS/M16 peptidase-like"/>
    <property type="match status" value="4"/>
</dbReference>
<sequence>MLLIRFLLLGIALLFSIAVQAGRPEYFEGRLDNGLVYHIFNVPSAGRQLVLRLQVNVGAADEEDSEEGIAHITEHMVFQSSATFPQGLSSHLSADGWQMGRHFNAQTGYRYTRYLLIPPRGRRQLDEALAVYRQILSPQNFSERDWAQERQVIFAEWRQQQTLQDRLNRQYDALLHQGARSARYAPIGRLAAIERAKADTANRFHHKWYGSNNAVLVVIGDLNLKKTAATIEEALGRLNPVVLPQRNLAEYEPKLSAGEHTGYVKDKDNADSKLALVYRFDNALSQSNGVQGHYHRLLDNFAAYMLHQRIQASGEAVSLKAGNIGSRTGSLSLHTDFVPGDDEAGLKRLKNLVATLKQQPVTAEETAAYRKTLYNHLLAVSDLPDDLIATVKLAEESVLADKPAPTKEVRAAERSQLYRIDAAAVNKRISEWLAAADSLVIIQVPEDLPEKLPTNHLTEQSVMPKGQNPSKKTMPVLVEHDVKKPKTVQSAMQAFAFPIHNGTGTVVSENYDNENKVAYLNLNNGDQIVLLQKDVARGQVYFKAVSDTGYLQAGDAAWQAQLAGKVVSVSAPEGASDADFQRWQRQHGIEYRYHLTHDSQITDARVAQAELASLLQLYRQQQTAPTAKHWRDAVERAAVRLPIYLRSVPGKQELELELLRYGKPESRAQSSNDIRALTEQDFIKQWRQLVSKPVRYYIVSNMPSEKIKPLLVQYLADIPRQNIGNSYRNLLEGTTLRRAAINDTHSTDINAWSWQPFYDWTPDTSEQIPLLVNLANARLKEALRRRSQSTYSVKFTAMPKQSYNRVESNLFFSTAPEKASEAWEQAQQILQHLPENITKAEADNLQRLFIEQEAKRQKDPEVWLERLAASHKHYGDARYLSRLPQLHRTIIQTRLRQTAKLLWSSQNARVLLVDPANP</sequence>
<dbReference type="InterPro" id="IPR011765">
    <property type="entry name" value="Pept_M16_N"/>
</dbReference>
<proteinExistence type="inferred from homology"/>
<dbReference type="KEGG" id="nzl:D0T92_08955"/>
<dbReference type="RefSeq" id="WP_151052105.1">
    <property type="nucleotide sequence ID" value="NZ_CP031700.1"/>
</dbReference>
<dbReference type="GO" id="GO:0008237">
    <property type="term" value="F:metallopeptidase activity"/>
    <property type="evidence" value="ECO:0007669"/>
    <property type="project" value="UniProtKB-KW"/>
</dbReference>
<dbReference type="Pfam" id="PF00675">
    <property type="entry name" value="Peptidase_M16"/>
    <property type="match status" value="1"/>
</dbReference>
<evidence type="ECO:0000256" key="3">
    <source>
        <dbReference type="ARBA" id="ARBA00022801"/>
    </source>
</evidence>
<keyword evidence="4" id="KW-0862">Zinc</keyword>
<dbReference type="EMBL" id="CP031700">
    <property type="protein sequence ID" value="QEY26643.1"/>
    <property type="molecule type" value="Genomic_DNA"/>
</dbReference>
<dbReference type="InterPro" id="IPR011249">
    <property type="entry name" value="Metalloenz_LuxS/M16"/>
</dbReference>
<dbReference type="PANTHER" id="PTHR43690">
    <property type="entry name" value="NARDILYSIN"/>
    <property type="match status" value="1"/>
</dbReference>
<dbReference type="SUPFAM" id="SSF63411">
    <property type="entry name" value="LuxS/MPP-like metallohydrolase"/>
    <property type="match status" value="4"/>
</dbReference>
<protein>
    <submittedName>
        <fullName evidence="8">Insulinase family protein</fullName>
    </submittedName>
</protein>
<dbReference type="OrthoDB" id="9811314at2"/>
<dbReference type="PANTHER" id="PTHR43690:SF17">
    <property type="entry name" value="PROTEIN YHJJ"/>
    <property type="match status" value="1"/>
</dbReference>
<dbReference type="Pfam" id="PF05193">
    <property type="entry name" value="Peptidase_M16_C"/>
    <property type="match status" value="1"/>
</dbReference>
<evidence type="ECO:0000256" key="5">
    <source>
        <dbReference type="ARBA" id="ARBA00023049"/>
    </source>
</evidence>
<evidence type="ECO:0000259" key="6">
    <source>
        <dbReference type="Pfam" id="PF00675"/>
    </source>
</evidence>
<keyword evidence="2" id="KW-0645">Protease</keyword>
<accession>A0A5J6PZM1</accession>
<dbReference type="GO" id="GO:0046872">
    <property type="term" value="F:metal ion binding"/>
    <property type="evidence" value="ECO:0007669"/>
    <property type="project" value="InterPro"/>
</dbReference>
<evidence type="ECO:0000256" key="1">
    <source>
        <dbReference type="ARBA" id="ARBA00007261"/>
    </source>
</evidence>
<keyword evidence="5" id="KW-0482">Metalloprotease</keyword>
<dbReference type="InterPro" id="IPR007863">
    <property type="entry name" value="Peptidase_M16_C"/>
</dbReference>
<keyword evidence="9" id="KW-1185">Reference proteome</keyword>
<organism evidence="8 9">
    <name type="scientific">Neisseria zalophi</name>
    <dbReference type="NCBI Taxonomy" id="640030"/>
    <lineage>
        <taxon>Bacteria</taxon>
        <taxon>Pseudomonadati</taxon>
        <taxon>Pseudomonadota</taxon>
        <taxon>Betaproteobacteria</taxon>
        <taxon>Neisseriales</taxon>
        <taxon>Neisseriaceae</taxon>
        <taxon>Neisseria</taxon>
    </lineage>
</organism>
<keyword evidence="3" id="KW-0378">Hydrolase</keyword>
<evidence type="ECO:0000256" key="4">
    <source>
        <dbReference type="ARBA" id="ARBA00022833"/>
    </source>
</evidence>
<dbReference type="AlphaFoldDB" id="A0A5J6PZM1"/>
<evidence type="ECO:0000313" key="8">
    <source>
        <dbReference type="EMBL" id="QEY26643.1"/>
    </source>
</evidence>
<evidence type="ECO:0000259" key="7">
    <source>
        <dbReference type="Pfam" id="PF05193"/>
    </source>
</evidence>
<comment type="similarity">
    <text evidence="1">Belongs to the peptidase M16 family.</text>
</comment>
<evidence type="ECO:0000256" key="2">
    <source>
        <dbReference type="ARBA" id="ARBA00022670"/>
    </source>
</evidence>
<reference evidence="8 9" key="1">
    <citation type="submission" date="2018-08" db="EMBL/GenBank/DDBJ databases">
        <title>Neisseria zalophi ATCC BAA-2455 complete genome.</title>
        <authorList>
            <person name="Veseli I.A."/>
            <person name="Buttler R."/>
            <person name="Mascarenhas dos Santos A.C."/>
            <person name="Pombert J.-F."/>
        </authorList>
    </citation>
    <scope>NUCLEOTIDE SEQUENCE [LARGE SCALE GENOMIC DNA]</scope>
    <source>
        <strain evidence="8 9">ATCC BAA-2455</strain>
    </source>
</reference>
<dbReference type="Proteomes" id="UP000325713">
    <property type="component" value="Chromosome"/>
</dbReference>
<evidence type="ECO:0000313" key="9">
    <source>
        <dbReference type="Proteomes" id="UP000325713"/>
    </source>
</evidence>
<gene>
    <name evidence="8" type="ORF">D0T92_08955</name>
</gene>
<feature type="domain" description="Peptidase M16 C-terminal" evidence="7">
    <location>
        <begin position="199"/>
        <end position="373"/>
    </location>
</feature>
<dbReference type="InterPro" id="IPR050626">
    <property type="entry name" value="Peptidase_M16"/>
</dbReference>
<dbReference type="GO" id="GO:0006508">
    <property type="term" value="P:proteolysis"/>
    <property type="evidence" value="ECO:0007669"/>
    <property type="project" value="UniProtKB-KW"/>
</dbReference>